<accession>A0A927IIU0</accession>
<dbReference type="SUPFAM" id="SSF53756">
    <property type="entry name" value="UDP-Glycosyltransferase/glycogen phosphorylase"/>
    <property type="match status" value="1"/>
</dbReference>
<dbReference type="InterPro" id="IPR001296">
    <property type="entry name" value="Glyco_trans_1"/>
</dbReference>
<dbReference type="PANTHER" id="PTHR45947:SF3">
    <property type="entry name" value="SULFOQUINOVOSYL TRANSFERASE SQD2"/>
    <property type="match status" value="1"/>
</dbReference>
<evidence type="ECO:0000313" key="3">
    <source>
        <dbReference type="Proteomes" id="UP000622317"/>
    </source>
</evidence>
<protein>
    <submittedName>
        <fullName evidence="2">Glycosyltransferase</fullName>
    </submittedName>
</protein>
<dbReference type="Pfam" id="PF00534">
    <property type="entry name" value="Glycos_transf_1"/>
    <property type="match status" value="1"/>
</dbReference>
<reference evidence="2" key="1">
    <citation type="submission" date="2020-09" db="EMBL/GenBank/DDBJ databases">
        <title>Pelagicoccus enzymogenes sp. nov. with an EPS production, isolated from marine sediment.</title>
        <authorList>
            <person name="Feng X."/>
        </authorList>
    </citation>
    <scope>NUCLEOTIDE SEQUENCE</scope>
    <source>
        <strain evidence="2">NFK12</strain>
    </source>
</reference>
<dbReference type="InterPro" id="IPR050194">
    <property type="entry name" value="Glycosyltransferase_grp1"/>
</dbReference>
<dbReference type="RefSeq" id="WP_191618285.1">
    <property type="nucleotide sequence ID" value="NZ_JACYFG010000040.1"/>
</dbReference>
<organism evidence="2 3">
    <name type="scientific">Pelagicoccus enzymogenes</name>
    <dbReference type="NCBI Taxonomy" id="2773457"/>
    <lineage>
        <taxon>Bacteria</taxon>
        <taxon>Pseudomonadati</taxon>
        <taxon>Verrucomicrobiota</taxon>
        <taxon>Opitutia</taxon>
        <taxon>Puniceicoccales</taxon>
        <taxon>Pelagicoccaceae</taxon>
        <taxon>Pelagicoccus</taxon>
    </lineage>
</organism>
<comment type="caution">
    <text evidence="2">The sequence shown here is derived from an EMBL/GenBank/DDBJ whole genome shotgun (WGS) entry which is preliminary data.</text>
</comment>
<name>A0A927IIU0_9BACT</name>
<sequence length="421" mass="46733">MNSSPSQIRTVCVVWQTMGPYHLARLKAAHDFFKERGIVMIAIETAGSKGSLVKEIKRHETPYVCVRLFPDRVFEDISPLEMDHAVRSTLYRINPDAVATNSYFLPDTRSALRWCRRNGRVAVTMIDSKEDDAKRKPWREYLKSIIVRQYDAALVAGVPHRSYMKKMGIPGKNIFDGLDVVDNDFFAAKAAEARANPKAFEHLPALFDEGEYFLASNRFIPRKNLELLLSAYGAYRERADKPWRLVMLGDGRLRERLEAQVEREGIEGVAFVGMRSIDEVGAYYGYAGAFVHTALVDQWGLVVNEAMATGLPVIVSTGSGCSMDLVDPPKNGYVFESTDGEALMAAMLKVSAAGADRAAMRAESLRIISEWTPSRFASGLYEAVISGGESGPRYLGPVARLVFWLMLKVGKKPAAFASVEA</sequence>
<gene>
    <name evidence="2" type="ORF">IEN85_16915</name>
</gene>
<proteinExistence type="predicted"/>
<evidence type="ECO:0000313" key="2">
    <source>
        <dbReference type="EMBL" id="MBD5781184.1"/>
    </source>
</evidence>
<dbReference type="AlphaFoldDB" id="A0A927IIU0"/>
<dbReference type="GO" id="GO:0016757">
    <property type="term" value="F:glycosyltransferase activity"/>
    <property type="evidence" value="ECO:0007669"/>
    <property type="project" value="InterPro"/>
</dbReference>
<dbReference type="PANTHER" id="PTHR45947">
    <property type="entry name" value="SULFOQUINOVOSYL TRANSFERASE SQD2"/>
    <property type="match status" value="1"/>
</dbReference>
<keyword evidence="3" id="KW-1185">Reference proteome</keyword>
<dbReference type="Gene3D" id="3.40.50.2000">
    <property type="entry name" value="Glycogen Phosphorylase B"/>
    <property type="match status" value="2"/>
</dbReference>
<dbReference type="EMBL" id="JACYFG010000040">
    <property type="protein sequence ID" value="MBD5781184.1"/>
    <property type="molecule type" value="Genomic_DNA"/>
</dbReference>
<dbReference type="Proteomes" id="UP000622317">
    <property type="component" value="Unassembled WGS sequence"/>
</dbReference>
<feature type="domain" description="Glycosyl transferase family 1" evidence="1">
    <location>
        <begin position="207"/>
        <end position="361"/>
    </location>
</feature>
<evidence type="ECO:0000259" key="1">
    <source>
        <dbReference type="Pfam" id="PF00534"/>
    </source>
</evidence>